<dbReference type="PANTHER" id="PTHR11265:SF0">
    <property type="entry name" value="12S RRNA N4-METHYLCYTIDINE METHYLTRANSFERASE"/>
    <property type="match status" value="1"/>
</dbReference>
<keyword evidence="1" id="KW-0808">Transferase</keyword>
<accession>A0A9D2I460</accession>
<reference evidence="1" key="2">
    <citation type="submission" date="2021-04" db="EMBL/GenBank/DDBJ databases">
        <authorList>
            <person name="Gilroy R."/>
        </authorList>
    </citation>
    <scope>NUCLEOTIDE SEQUENCE</scope>
    <source>
        <strain evidence="1">CHK171-505</strain>
    </source>
</reference>
<dbReference type="InterPro" id="IPR002903">
    <property type="entry name" value="RsmH"/>
</dbReference>
<dbReference type="GO" id="GO:0005737">
    <property type="term" value="C:cytoplasm"/>
    <property type="evidence" value="ECO:0007669"/>
    <property type="project" value="TreeGrafter"/>
</dbReference>
<dbReference type="EMBL" id="DWYW01000247">
    <property type="protein sequence ID" value="HJA91248.1"/>
    <property type="molecule type" value="Genomic_DNA"/>
</dbReference>
<evidence type="ECO:0000313" key="1">
    <source>
        <dbReference type="EMBL" id="HJA91248.1"/>
    </source>
</evidence>
<dbReference type="PANTHER" id="PTHR11265">
    <property type="entry name" value="S-ADENOSYL-METHYLTRANSFERASE MRAW"/>
    <property type="match status" value="1"/>
</dbReference>
<name>A0A9D2I460_9LACT</name>
<organism evidence="1 2">
    <name type="scientific">Candidatus Jeotgalibaca merdavium</name>
    <dbReference type="NCBI Taxonomy" id="2838627"/>
    <lineage>
        <taxon>Bacteria</taxon>
        <taxon>Bacillati</taxon>
        <taxon>Bacillota</taxon>
        <taxon>Bacilli</taxon>
        <taxon>Lactobacillales</taxon>
        <taxon>Carnobacteriaceae</taxon>
        <taxon>Jeotgalibaca</taxon>
    </lineage>
</organism>
<dbReference type="AlphaFoldDB" id="A0A9D2I460"/>
<sequence>MKFKHTSVLLHETIDNLKPKNGGLYVDATFGGGGHARYLLSKIDTGTLIGFDQDEYAIKSAKLNFANLLQPDSEPRLELVHDNFSNLEKDLVKLGYSDGIDGIYYDLGVSSPQFDQADRGFS</sequence>
<dbReference type="InterPro" id="IPR029063">
    <property type="entry name" value="SAM-dependent_MTases_sf"/>
</dbReference>
<protein>
    <submittedName>
        <fullName evidence="1">16S rRNA (Cytosine(1402)-N(4))-methyltransferase</fullName>
        <ecNumber evidence="1">2.1.1.199</ecNumber>
    </submittedName>
</protein>
<dbReference type="SUPFAM" id="SSF53335">
    <property type="entry name" value="S-adenosyl-L-methionine-dependent methyltransferases"/>
    <property type="match status" value="1"/>
</dbReference>
<dbReference type="EC" id="2.1.1.199" evidence="1"/>
<gene>
    <name evidence="1" type="primary">mraW</name>
    <name evidence="1" type="ORF">H9948_10715</name>
</gene>
<dbReference type="GO" id="GO:0071424">
    <property type="term" value="F:rRNA (cytosine-N4-)-methyltransferase activity"/>
    <property type="evidence" value="ECO:0007669"/>
    <property type="project" value="TreeGrafter"/>
</dbReference>
<feature type="non-terminal residue" evidence="1">
    <location>
        <position position="122"/>
    </location>
</feature>
<dbReference type="Gene3D" id="3.40.50.150">
    <property type="entry name" value="Vaccinia Virus protein VP39"/>
    <property type="match status" value="1"/>
</dbReference>
<proteinExistence type="predicted"/>
<reference evidence="1" key="1">
    <citation type="journal article" date="2021" name="PeerJ">
        <title>Extensive microbial diversity within the chicken gut microbiome revealed by metagenomics and culture.</title>
        <authorList>
            <person name="Gilroy R."/>
            <person name="Ravi A."/>
            <person name="Getino M."/>
            <person name="Pursley I."/>
            <person name="Horton D.L."/>
            <person name="Alikhan N.F."/>
            <person name="Baker D."/>
            <person name="Gharbi K."/>
            <person name="Hall N."/>
            <person name="Watson M."/>
            <person name="Adriaenssens E.M."/>
            <person name="Foster-Nyarko E."/>
            <person name="Jarju S."/>
            <person name="Secka A."/>
            <person name="Antonio M."/>
            <person name="Oren A."/>
            <person name="Chaudhuri R.R."/>
            <person name="La Ragione R."/>
            <person name="Hildebrand F."/>
            <person name="Pallen M.J."/>
        </authorList>
    </citation>
    <scope>NUCLEOTIDE SEQUENCE</scope>
    <source>
        <strain evidence="1">CHK171-505</strain>
    </source>
</reference>
<dbReference type="Pfam" id="PF01795">
    <property type="entry name" value="Methyltransf_5"/>
    <property type="match status" value="1"/>
</dbReference>
<keyword evidence="1" id="KW-0489">Methyltransferase</keyword>
<evidence type="ECO:0000313" key="2">
    <source>
        <dbReference type="Proteomes" id="UP000886856"/>
    </source>
</evidence>
<dbReference type="GO" id="GO:0070475">
    <property type="term" value="P:rRNA base methylation"/>
    <property type="evidence" value="ECO:0007669"/>
    <property type="project" value="TreeGrafter"/>
</dbReference>
<dbReference type="Proteomes" id="UP000886856">
    <property type="component" value="Unassembled WGS sequence"/>
</dbReference>
<comment type="caution">
    <text evidence="1">The sequence shown here is derived from an EMBL/GenBank/DDBJ whole genome shotgun (WGS) entry which is preliminary data.</text>
</comment>